<dbReference type="PANTHER" id="PTHR35535:SF1">
    <property type="entry name" value="HEAT SHOCK PROTEIN HSLJ"/>
    <property type="match status" value="1"/>
</dbReference>
<sequence>MFTKHFICTVAACCLLLLVTACQQLSLPQGQYQQLNNDTTLKPLRLSLQDNRLTGFTGCNNMIGNYSIDEGSLVVSQLASTMMACSEPIMQREQAFSTFLQSKPKVMFNNNVMTLRKDDAEYQFELL</sequence>
<dbReference type="InterPro" id="IPR005184">
    <property type="entry name" value="DUF306_Meta_HslJ"/>
</dbReference>
<evidence type="ECO:0000313" key="3">
    <source>
        <dbReference type="EMBL" id="SEH66430.1"/>
    </source>
</evidence>
<dbReference type="PROSITE" id="PS51257">
    <property type="entry name" value="PROKAR_LIPOPROTEIN"/>
    <property type="match status" value="1"/>
</dbReference>
<dbReference type="RefSeq" id="WP_177172145.1">
    <property type="nucleotide sequence ID" value="NZ_DASWWU010000009.1"/>
</dbReference>
<dbReference type="AlphaFoldDB" id="A0A1H6JV42"/>
<feature type="domain" description="DUF306" evidence="2">
    <location>
        <begin position="40"/>
        <end position="120"/>
    </location>
</feature>
<evidence type="ECO:0000256" key="1">
    <source>
        <dbReference type="SAM" id="SignalP"/>
    </source>
</evidence>
<dbReference type="PANTHER" id="PTHR35535">
    <property type="entry name" value="HEAT SHOCK PROTEIN HSLJ"/>
    <property type="match status" value="1"/>
</dbReference>
<dbReference type="InterPro" id="IPR053147">
    <property type="entry name" value="Hsp_HslJ-like"/>
</dbReference>
<feature type="chain" id="PRO_5011593444" evidence="1">
    <location>
        <begin position="24"/>
        <end position="127"/>
    </location>
</feature>
<dbReference type="Pfam" id="PF03724">
    <property type="entry name" value="META"/>
    <property type="match status" value="1"/>
</dbReference>
<keyword evidence="1" id="KW-0732">Signal</keyword>
<dbReference type="Proteomes" id="UP000199371">
    <property type="component" value="Unassembled WGS sequence"/>
</dbReference>
<dbReference type="InterPro" id="IPR038670">
    <property type="entry name" value="HslJ-like_sf"/>
</dbReference>
<dbReference type="EMBL" id="FNXF01000002">
    <property type="protein sequence ID" value="SEH66430.1"/>
    <property type="molecule type" value="Genomic_DNA"/>
</dbReference>
<keyword evidence="3" id="KW-0346">Stress response</keyword>
<organism evidence="3 4">
    <name type="scientific">Rheinheimera pacifica</name>
    <dbReference type="NCBI Taxonomy" id="173990"/>
    <lineage>
        <taxon>Bacteria</taxon>
        <taxon>Pseudomonadati</taxon>
        <taxon>Pseudomonadota</taxon>
        <taxon>Gammaproteobacteria</taxon>
        <taxon>Chromatiales</taxon>
        <taxon>Chromatiaceae</taxon>
        <taxon>Rheinheimera</taxon>
    </lineage>
</organism>
<gene>
    <name evidence="3" type="ORF">SAMN05660691_00737</name>
</gene>
<evidence type="ECO:0000259" key="2">
    <source>
        <dbReference type="Pfam" id="PF03724"/>
    </source>
</evidence>
<name>A0A1H6JV42_9GAMM</name>
<protein>
    <submittedName>
        <fullName evidence="3">Heat shock protein HslJ</fullName>
    </submittedName>
</protein>
<dbReference type="STRING" id="173990.SAMN05660691_00737"/>
<keyword evidence="4" id="KW-1185">Reference proteome</keyword>
<evidence type="ECO:0000313" key="4">
    <source>
        <dbReference type="Proteomes" id="UP000199371"/>
    </source>
</evidence>
<feature type="signal peptide" evidence="1">
    <location>
        <begin position="1"/>
        <end position="23"/>
    </location>
</feature>
<reference evidence="4" key="1">
    <citation type="submission" date="2016-10" db="EMBL/GenBank/DDBJ databases">
        <authorList>
            <person name="Varghese N."/>
            <person name="Submissions S."/>
        </authorList>
    </citation>
    <scope>NUCLEOTIDE SEQUENCE [LARGE SCALE GENOMIC DNA]</scope>
    <source>
        <strain evidence="4">DSM 17616</strain>
    </source>
</reference>
<accession>A0A1H6JV42</accession>
<dbReference type="Gene3D" id="2.40.128.270">
    <property type="match status" value="1"/>
</dbReference>
<proteinExistence type="predicted"/>